<keyword evidence="1" id="KW-0472">Membrane</keyword>
<reference evidence="2 3" key="1">
    <citation type="submission" date="2016-10" db="EMBL/GenBank/DDBJ databases">
        <authorList>
            <person name="de Groot N.N."/>
        </authorList>
    </citation>
    <scope>NUCLEOTIDE SEQUENCE [LARGE SCALE GENOMIC DNA]</scope>
    <source>
        <strain evidence="2 3">DSM 23048</strain>
    </source>
</reference>
<gene>
    <name evidence="2" type="ORF">SAMN04488018_102292</name>
</gene>
<dbReference type="EMBL" id="FNYS01000002">
    <property type="protein sequence ID" value="SEI62225.1"/>
    <property type="molecule type" value="Genomic_DNA"/>
</dbReference>
<dbReference type="Proteomes" id="UP000183077">
    <property type="component" value="Unassembled WGS sequence"/>
</dbReference>
<evidence type="ECO:0000256" key="1">
    <source>
        <dbReference type="SAM" id="Phobius"/>
    </source>
</evidence>
<accession>A0A1H6SER7</accession>
<dbReference type="RefSeq" id="WP_143061404.1">
    <property type="nucleotide sequence ID" value="NZ_FNYS01000002.1"/>
</dbReference>
<keyword evidence="1" id="KW-0812">Transmembrane</keyword>
<evidence type="ECO:0000313" key="3">
    <source>
        <dbReference type="Proteomes" id="UP000183077"/>
    </source>
</evidence>
<feature type="transmembrane region" description="Helical" evidence="1">
    <location>
        <begin position="7"/>
        <end position="30"/>
    </location>
</feature>
<dbReference type="GeneID" id="82255982"/>
<feature type="transmembrane region" description="Helical" evidence="1">
    <location>
        <begin position="42"/>
        <end position="60"/>
    </location>
</feature>
<organism evidence="2 3">
    <name type="scientific">Myroides marinus</name>
    <dbReference type="NCBI Taxonomy" id="703342"/>
    <lineage>
        <taxon>Bacteria</taxon>
        <taxon>Pseudomonadati</taxon>
        <taxon>Bacteroidota</taxon>
        <taxon>Flavobacteriia</taxon>
        <taxon>Flavobacteriales</taxon>
        <taxon>Flavobacteriaceae</taxon>
        <taxon>Myroides</taxon>
    </lineage>
</organism>
<sequence length="105" mass="12175">MMSKTKINIYTTLGLLLFIFPWVIAYLGFYGVIDFEGPSYEVPLEIIFLMLLFTLILIVFKISNTKTRVISEDWTTVFNGVFYFYLFIVSAMVVISIFDLIGRMS</sequence>
<evidence type="ECO:0000313" key="2">
    <source>
        <dbReference type="EMBL" id="SEI62225.1"/>
    </source>
</evidence>
<keyword evidence="1" id="KW-1133">Transmembrane helix</keyword>
<name>A0A1H6SER7_9FLAO</name>
<dbReference type="AlphaFoldDB" id="A0A1H6SER7"/>
<protein>
    <submittedName>
        <fullName evidence="2">Uncharacterized protein</fullName>
    </submittedName>
</protein>
<feature type="transmembrane region" description="Helical" evidence="1">
    <location>
        <begin position="81"/>
        <end position="101"/>
    </location>
</feature>
<proteinExistence type="predicted"/>